<sequence>MASSRIAPSSLRTLRAASWHSGRPASTSPAVRSIHVTSPSANHPRHALSTSVGITRPSMATPRRFYPPLSRSMFIQTETTPNEDSLKFIPGVPVMETGSAEFLDTRAALASPLALRLFGIEGVKAVFYGPDFITVSKDGENPWAVLKPEVYSILMEHFSATSAGGDTAGQPLFRSEEDKANAGPMDTRILDTDSDTVAMIKELLDTRVRPAIMEDGGDIEYRGFTEDGIVRIKLKGSCRGCDSSTVTLKSGIERMLMHYIPEVKGTEQVLDEEEKIAQDEFSKFEQRLHQTQQQAEKRDSNLAQYMST</sequence>
<dbReference type="OrthoDB" id="565552at2759"/>
<feature type="region of interest" description="Disordered" evidence="2">
    <location>
        <begin position="283"/>
        <end position="308"/>
    </location>
</feature>
<dbReference type="Proteomes" id="UP000759537">
    <property type="component" value="Unassembled WGS sequence"/>
</dbReference>
<dbReference type="InterPro" id="IPR001075">
    <property type="entry name" value="NIF_FeS_clus_asmbl_NifU_C"/>
</dbReference>
<name>A0A9P5MWY5_9AGAM</name>
<gene>
    <name evidence="4" type="ORF">DFH94DRAFT_736648</name>
</gene>
<proteinExistence type="inferred from homology"/>
<dbReference type="AlphaFoldDB" id="A0A9P5MWY5"/>
<evidence type="ECO:0000313" key="5">
    <source>
        <dbReference type="Proteomes" id="UP000759537"/>
    </source>
</evidence>
<dbReference type="Gene3D" id="3.30.300.130">
    <property type="entry name" value="Fe-S cluster assembly (FSCA)"/>
    <property type="match status" value="1"/>
</dbReference>
<dbReference type="GO" id="GO:0051536">
    <property type="term" value="F:iron-sulfur cluster binding"/>
    <property type="evidence" value="ECO:0007669"/>
    <property type="project" value="InterPro"/>
</dbReference>
<reference evidence="4" key="1">
    <citation type="submission" date="2019-10" db="EMBL/GenBank/DDBJ databases">
        <authorList>
            <consortium name="DOE Joint Genome Institute"/>
            <person name="Kuo A."/>
            <person name="Miyauchi S."/>
            <person name="Kiss E."/>
            <person name="Drula E."/>
            <person name="Kohler A."/>
            <person name="Sanchez-Garcia M."/>
            <person name="Andreopoulos B."/>
            <person name="Barry K.W."/>
            <person name="Bonito G."/>
            <person name="Buee M."/>
            <person name="Carver A."/>
            <person name="Chen C."/>
            <person name="Cichocki N."/>
            <person name="Clum A."/>
            <person name="Culley D."/>
            <person name="Crous P.W."/>
            <person name="Fauchery L."/>
            <person name="Girlanda M."/>
            <person name="Hayes R."/>
            <person name="Keri Z."/>
            <person name="LaButti K."/>
            <person name="Lipzen A."/>
            <person name="Lombard V."/>
            <person name="Magnuson J."/>
            <person name="Maillard F."/>
            <person name="Morin E."/>
            <person name="Murat C."/>
            <person name="Nolan M."/>
            <person name="Ohm R."/>
            <person name="Pangilinan J."/>
            <person name="Pereira M."/>
            <person name="Perotto S."/>
            <person name="Peter M."/>
            <person name="Riley R."/>
            <person name="Sitrit Y."/>
            <person name="Stielow B."/>
            <person name="Szollosi G."/>
            <person name="Zifcakova L."/>
            <person name="Stursova M."/>
            <person name="Spatafora J.W."/>
            <person name="Tedersoo L."/>
            <person name="Vaario L.-M."/>
            <person name="Yamada A."/>
            <person name="Yan M."/>
            <person name="Wang P."/>
            <person name="Xu J."/>
            <person name="Bruns T."/>
            <person name="Baldrian P."/>
            <person name="Vilgalys R."/>
            <person name="Henrissat B."/>
            <person name="Grigoriev I.V."/>
            <person name="Hibbett D."/>
            <person name="Nagy L.G."/>
            <person name="Martin F.M."/>
        </authorList>
    </citation>
    <scope>NUCLEOTIDE SEQUENCE</scope>
    <source>
        <strain evidence="4">Prilba</strain>
    </source>
</reference>
<dbReference type="GO" id="GO:0016226">
    <property type="term" value="P:iron-sulfur cluster assembly"/>
    <property type="evidence" value="ECO:0007669"/>
    <property type="project" value="InterPro"/>
</dbReference>
<dbReference type="PANTHER" id="PTHR11178:SF1">
    <property type="entry name" value="NFU1 IRON-SULFUR CLUSTER SCAFFOLD HOMOLOG, MITOCHONDRIAL"/>
    <property type="match status" value="1"/>
</dbReference>
<dbReference type="GO" id="GO:0005739">
    <property type="term" value="C:mitochondrion"/>
    <property type="evidence" value="ECO:0007669"/>
    <property type="project" value="TreeGrafter"/>
</dbReference>
<dbReference type="FunFam" id="3.30.1370.70:FF:000001">
    <property type="entry name" value="NifU-like protein 4, mitochondrial"/>
    <property type="match status" value="1"/>
</dbReference>
<comment type="caution">
    <text evidence="4">The sequence shown here is derived from an EMBL/GenBank/DDBJ whole genome shotgun (WGS) entry which is preliminary data.</text>
</comment>
<accession>A0A9P5MWY5</accession>
<dbReference type="InterPro" id="IPR014824">
    <property type="entry name" value="Nfu/NifU_N"/>
</dbReference>
<dbReference type="EMBL" id="WHVB01000007">
    <property type="protein sequence ID" value="KAF8480884.1"/>
    <property type="molecule type" value="Genomic_DNA"/>
</dbReference>
<dbReference type="InterPro" id="IPR036498">
    <property type="entry name" value="Nfu/NifU_N_sf"/>
</dbReference>
<feature type="domain" description="Scaffold protein Nfu/NifU N-terminal" evidence="3">
    <location>
        <begin position="75"/>
        <end position="161"/>
    </location>
</feature>
<evidence type="ECO:0000256" key="1">
    <source>
        <dbReference type="ARBA" id="ARBA00006420"/>
    </source>
</evidence>
<evidence type="ECO:0000313" key="4">
    <source>
        <dbReference type="EMBL" id="KAF8480884.1"/>
    </source>
</evidence>
<dbReference type="GO" id="GO:0005506">
    <property type="term" value="F:iron ion binding"/>
    <property type="evidence" value="ECO:0007669"/>
    <property type="project" value="InterPro"/>
</dbReference>
<evidence type="ECO:0000259" key="3">
    <source>
        <dbReference type="SMART" id="SM00932"/>
    </source>
</evidence>
<organism evidence="4 5">
    <name type="scientific">Russula ochroleuca</name>
    <dbReference type="NCBI Taxonomy" id="152965"/>
    <lineage>
        <taxon>Eukaryota</taxon>
        <taxon>Fungi</taxon>
        <taxon>Dikarya</taxon>
        <taxon>Basidiomycota</taxon>
        <taxon>Agaricomycotina</taxon>
        <taxon>Agaricomycetes</taxon>
        <taxon>Russulales</taxon>
        <taxon>Russulaceae</taxon>
        <taxon>Russula</taxon>
    </lineage>
</organism>
<dbReference type="Gene3D" id="3.30.1370.70">
    <property type="entry name" value="Scaffold protein Nfu/NifU, N-terminal domain"/>
    <property type="match status" value="1"/>
</dbReference>
<protein>
    <submittedName>
        <fullName evidence="4">HIRA-interacting protein 5</fullName>
    </submittedName>
</protein>
<dbReference type="InterPro" id="IPR034904">
    <property type="entry name" value="FSCA_dom_sf"/>
</dbReference>
<dbReference type="SUPFAM" id="SSF117916">
    <property type="entry name" value="Fe-S cluster assembly (FSCA) domain-like"/>
    <property type="match status" value="1"/>
</dbReference>
<keyword evidence="5" id="KW-1185">Reference proteome</keyword>
<dbReference type="SMART" id="SM00932">
    <property type="entry name" value="Nfu_N"/>
    <property type="match status" value="1"/>
</dbReference>
<reference evidence="4" key="2">
    <citation type="journal article" date="2020" name="Nat. Commun.">
        <title>Large-scale genome sequencing of mycorrhizal fungi provides insights into the early evolution of symbiotic traits.</title>
        <authorList>
            <person name="Miyauchi S."/>
            <person name="Kiss E."/>
            <person name="Kuo A."/>
            <person name="Drula E."/>
            <person name="Kohler A."/>
            <person name="Sanchez-Garcia M."/>
            <person name="Morin E."/>
            <person name="Andreopoulos B."/>
            <person name="Barry K.W."/>
            <person name="Bonito G."/>
            <person name="Buee M."/>
            <person name="Carver A."/>
            <person name="Chen C."/>
            <person name="Cichocki N."/>
            <person name="Clum A."/>
            <person name="Culley D."/>
            <person name="Crous P.W."/>
            <person name="Fauchery L."/>
            <person name="Girlanda M."/>
            <person name="Hayes R.D."/>
            <person name="Keri Z."/>
            <person name="LaButti K."/>
            <person name="Lipzen A."/>
            <person name="Lombard V."/>
            <person name="Magnuson J."/>
            <person name="Maillard F."/>
            <person name="Murat C."/>
            <person name="Nolan M."/>
            <person name="Ohm R.A."/>
            <person name="Pangilinan J."/>
            <person name="Pereira M.F."/>
            <person name="Perotto S."/>
            <person name="Peter M."/>
            <person name="Pfister S."/>
            <person name="Riley R."/>
            <person name="Sitrit Y."/>
            <person name="Stielow J.B."/>
            <person name="Szollosi G."/>
            <person name="Zifcakova L."/>
            <person name="Stursova M."/>
            <person name="Spatafora J.W."/>
            <person name="Tedersoo L."/>
            <person name="Vaario L.M."/>
            <person name="Yamada A."/>
            <person name="Yan M."/>
            <person name="Wang P."/>
            <person name="Xu J."/>
            <person name="Bruns T."/>
            <person name="Baldrian P."/>
            <person name="Vilgalys R."/>
            <person name="Dunand C."/>
            <person name="Henrissat B."/>
            <person name="Grigoriev I.V."/>
            <person name="Hibbett D."/>
            <person name="Nagy L.G."/>
            <person name="Martin F.M."/>
        </authorList>
    </citation>
    <scope>NUCLEOTIDE SEQUENCE</scope>
    <source>
        <strain evidence="4">Prilba</strain>
    </source>
</reference>
<dbReference type="FunFam" id="3.30.300.130:FF:000001">
    <property type="entry name" value="NFU1 iron-sulfur cluster scaffold"/>
    <property type="match status" value="1"/>
</dbReference>
<comment type="similarity">
    <text evidence="1">Belongs to the NifU family.</text>
</comment>
<dbReference type="Pfam" id="PF08712">
    <property type="entry name" value="Nfu_N"/>
    <property type="match status" value="1"/>
</dbReference>
<dbReference type="PANTHER" id="PTHR11178">
    <property type="entry name" value="IRON-SULFUR CLUSTER SCAFFOLD PROTEIN NFU-RELATED"/>
    <property type="match status" value="1"/>
</dbReference>
<dbReference type="Pfam" id="PF01106">
    <property type="entry name" value="NifU"/>
    <property type="match status" value="1"/>
</dbReference>
<evidence type="ECO:0000256" key="2">
    <source>
        <dbReference type="SAM" id="MobiDB-lite"/>
    </source>
</evidence>
<dbReference type="SUPFAM" id="SSF110836">
    <property type="entry name" value="Hypothetical protein SAV1430"/>
    <property type="match status" value="1"/>
</dbReference>